<reference evidence="2" key="1">
    <citation type="journal article" date="2019" name="Int. J. Syst. Evol. Microbiol.">
        <title>The Global Catalogue of Microorganisms (GCM) 10K type strain sequencing project: providing services to taxonomists for standard genome sequencing and annotation.</title>
        <authorList>
            <consortium name="The Broad Institute Genomics Platform"/>
            <consortium name="The Broad Institute Genome Sequencing Center for Infectious Disease"/>
            <person name="Wu L."/>
            <person name="Ma J."/>
        </authorList>
    </citation>
    <scope>NUCLEOTIDE SEQUENCE [LARGE SCALE GENOMIC DNA]</scope>
    <source>
        <strain evidence="2">JCM 17106</strain>
    </source>
</reference>
<evidence type="ECO:0000313" key="2">
    <source>
        <dbReference type="Proteomes" id="UP001500459"/>
    </source>
</evidence>
<dbReference type="SUPFAM" id="SSF52402">
    <property type="entry name" value="Adenine nucleotide alpha hydrolases-like"/>
    <property type="match status" value="2"/>
</dbReference>
<dbReference type="CDD" id="cd00293">
    <property type="entry name" value="USP-like"/>
    <property type="match status" value="1"/>
</dbReference>
<sequence>MINVLIPMDYSENANNALAYARILFSSTPCTFYILHIFVSHPSNLITDKNTDDFFLDMIKEKETELKKFIKPIQENNTISQHHFKPIIKATTVLKAISNVIDTKSIHFLAMGTKGGKSNQEIFLGTHATRILNDIKTCALVLVPKSYMSKAPSQIVFSTNFKRDFKEKEFLLYKTLLQLTGSKLKVVQVMEEEYLSDIQKVNKEHLKKLFVGIDYFFHKITIETSESNAIRDFVLQTQSDLITFINHKYSFLQKLLEEDVVKNISFHSPVPILLLPEIE</sequence>
<dbReference type="RefSeq" id="WP_344930428.1">
    <property type="nucleotide sequence ID" value="NZ_BAABCW010000025.1"/>
</dbReference>
<evidence type="ECO:0000313" key="1">
    <source>
        <dbReference type="EMBL" id="GAA3521226.1"/>
    </source>
</evidence>
<comment type="caution">
    <text evidence="1">The sequence shown here is derived from an EMBL/GenBank/DDBJ whole genome shotgun (WGS) entry which is preliminary data.</text>
</comment>
<keyword evidence="2" id="KW-1185">Reference proteome</keyword>
<protein>
    <recommendedName>
        <fullName evidence="3">Nucleotide-binding universal stress UspA family protein</fullName>
    </recommendedName>
</protein>
<gene>
    <name evidence="1" type="ORF">GCM10022393_39490</name>
</gene>
<dbReference type="Gene3D" id="3.40.50.620">
    <property type="entry name" value="HUPs"/>
    <property type="match status" value="2"/>
</dbReference>
<dbReference type="Proteomes" id="UP001500459">
    <property type="component" value="Unassembled WGS sequence"/>
</dbReference>
<name>A0ABP6USS9_9FLAO</name>
<evidence type="ECO:0008006" key="3">
    <source>
        <dbReference type="Google" id="ProtNLM"/>
    </source>
</evidence>
<organism evidence="1 2">
    <name type="scientific">Aquimarina addita</name>
    <dbReference type="NCBI Taxonomy" id="870485"/>
    <lineage>
        <taxon>Bacteria</taxon>
        <taxon>Pseudomonadati</taxon>
        <taxon>Bacteroidota</taxon>
        <taxon>Flavobacteriia</taxon>
        <taxon>Flavobacteriales</taxon>
        <taxon>Flavobacteriaceae</taxon>
        <taxon>Aquimarina</taxon>
    </lineage>
</organism>
<accession>A0ABP6USS9</accession>
<dbReference type="EMBL" id="BAABCW010000025">
    <property type="protein sequence ID" value="GAA3521226.1"/>
    <property type="molecule type" value="Genomic_DNA"/>
</dbReference>
<dbReference type="InterPro" id="IPR014729">
    <property type="entry name" value="Rossmann-like_a/b/a_fold"/>
</dbReference>
<proteinExistence type="predicted"/>